<keyword evidence="6" id="KW-1185">Reference proteome</keyword>
<dbReference type="PROSITE" id="PS50330">
    <property type="entry name" value="UIM"/>
    <property type="match status" value="1"/>
</dbReference>
<dbReference type="PANTHER" id="PTHR10223">
    <property type="entry name" value="26S PROTEASOME NON-ATPASE REGULATORY SUBUNIT 4"/>
    <property type="match status" value="1"/>
</dbReference>
<dbReference type="PROSITE" id="PS50234">
    <property type="entry name" value="VWFA"/>
    <property type="match status" value="2"/>
</dbReference>
<evidence type="ECO:0000256" key="2">
    <source>
        <dbReference type="ARBA" id="ARBA00014934"/>
    </source>
</evidence>
<dbReference type="GO" id="GO:0043161">
    <property type="term" value="P:proteasome-mediated ubiquitin-dependent protein catabolic process"/>
    <property type="evidence" value="ECO:0007669"/>
    <property type="project" value="TreeGrafter"/>
</dbReference>
<organism evidence="6 7">
    <name type="scientific">Meloidogyne incognita</name>
    <name type="common">Southern root-knot nematode worm</name>
    <name type="synonym">Oxyuris incognita</name>
    <dbReference type="NCBI Taxonomy" id="6306"/>
    <lineage>
        <taxon>Eukaryota</taxon>
        <taxon>Metazoa</taxon>
        <taxon>Ecdysozoa</taxon>
        <taxon>Nematoda</taxon>
        <taxon>Chromadorea</taxon>
        <taxon>Rhabditida</taxon>
        <taxon>Tylenchina</taxon>
        <taxon>Tylenchomorpha</taxon>
        <taxon>Tylenchoidea</taxon>
        <taxon>Meloidogynidae</taxon>
        <taxon>Meloidogyninae</taxon>
        <taxon>Meloidogyne</taxon>
        <taxon>Meloidogyne incognita group</taxon>
    </lineage>
</organism>
<dbReference type="SMART" id="SM00327">
    <property type="entry name" value="VWA"/>
    <property type="match status" value="2"/>
</dbReference>
<protein>
    <recommendedName>
        <fullName evidence="2">26S proteasome non-ATPase regulatory subunit 4</fullName>
    </recommendedName>
</protein>
<comment type="similarity">
    <text evidence="1">Belongs to the proteasome subunit S5A family.</text>
</comment>
<dbReference type="SUPFAM" id="SSF53300">
    <property type="entry name" value="vWA-like"/>
    <property type="match status" value="2"/>
</dbReference>
<feature type="compositionally biased region" description="Low complexity" evidence="4">
    <location>
        <begin position="511"/>
        <end position="521"/>
    </location>
</feature>
<feature type="domain" description="VWFA" evidence="5">
    <location>
        <begin position="214"/>
        <end position="402"/>
    </location>
</feature>
<dbReference type="Pfam" id="PF13519">
    <property type="entry name" value="VWA_2"/>
    <property type="match status" value="2"/>
</dbReference>
<dbReference type="InterPro" id="IPR027040">
    <property type="entry name" value="PSMD4"/>
</dbReference>
<feature type="compositionally biased region" description="Basic and acidic residues" evidence="4">
    <location>
        <begin position="465"/>
        <end position="479"/>
    </location>
</feature>
<sequence length="604" mass="66782">MICIDNSEWMRNGDLPPTRFNCQQEAVRALVHYKLRSNPENAVGLISLANRVEVLNSLLTDDRKLMVRLHSLEINGSTKIFPGVKTAYLALKHRKIRTHKMRIIVFVGSPLDQLLTEKEEFLKFAKKLKKEKVNADFVLFGEAMAENNQIVSDFINILNGPDGQGSHLLVVLTGDIKLYDAILRSPICDGGGNIGAGVDFGINEEDDPELAMESTMICIDNSEWMRNGDLPPTRFNCQQEAVRALVHYKLRSNPENAVGLISLANRVEVLNSLLTDDRKLMVRLHSLEINGSTKIFPGVKTAYLALKHRKIRTHKMRIIVFVGSPLDQLLTEKDSFLKFAKKLKKEKVNADFVLFGEAMAENNQIVSDFINILNGPDGQGSHLLVVPAGDTKLYDAILRSPICEGGGNIGAGADFGINEEDDPELSMALRISLEEQRVRQQGGGDAPPQVEEQPQQEEDNAMDVGEERGDEGGSKKTAEKSQVPPINFEEMTEEEQMAYALRMSVEHATESQQPSRSRSPSMATPAPTPMETEEDGGGGQKVAGAGVVGDLLNDPARLQQLVDQRGKQSQEVKVTQYPNSDKKTDKSAGTSKEDKEKGQDKQKK</sequence>
<dbReference type="InterPro" id="IPR036465">
    <property type="entry name" value="vWFA_dom_sf"/>
</dbReference>
<evidence type="ECO:0000313" key="6">
    <source>
        <dbReference type="Proteomes" id="UP000887563"/>
    </source>
</evidence>
<feature type="region of interest" description="Disordered" evidence="4">
    <location>
        <begin position="437"/>
        <end position="489"/>
    </location>
</feature>
<evidence type="ECO:0000256" key="4">
    <source>
        <dbReference type="SAM" id="MobiDB-lite"/>
    </source>
</evidence>
<proteinExistence type="inferred from homology"/>
<dbReference type="InterPro" id="IPR003903">
    <property type="entry name" value="UIM_dom"/>
</dbReference>
<reference evidence="7" key="1">
    <citation type="submission" date="2022-11" db="UniProtKB">
        <authorList>
            <consortium name="WormBaseParasite"/>
        </authorList>
    </citation>
    <scope>IDENTIFICATION</scope>
</reference>
<dbReference type="SMART" id="SM00726">
    <property type="entry name" value="UIM"/>
    <property type="match status" value="2"/>
</dbReference>
<feature type="compositionally biased region" description="Basic and acidic residues" evidence="4">
    <location>
        <begin position="580"/>
        <end position="604"/>
    </location>
</feature>
<evidence type="ECO:0000259" key="5">
    <source>
        <dbReference type="PROSITE" id="PS50234"/>
    </source>
</evidence>
<dbReference type="WBParaSite" id="Minc3s00571g14449">
    <property type="protein sequence ID" value="Minc3s00571g14449"/>
    <property type="gene ID" value="Minc3s00571g14449"/>
</dbReference>
<dbReference type="PANTHER" id="PTHR10223:SF0">
    <property type="entry name" value="26S PROTEASOME NON-ATPASE REGULATORY SUBUNIT 4"/>
    <property type="match status" value="1"/>
</dbReference>
<dbReference type="InterPro" id="IPR002035">
    <property type="entry name" value="VWF_A"/>
</dbReference>
<dbReference type="Proteomes" id="UP000887563">
    <property type="component" value="Unplaced"/>
</dbReference>
<evidence type="ECO:0000256" key="3">
    <source>
        <dbReference type="ARBA" id="ARBA00022942"/>
    </source>
</evidence>
<evidence type="ECO:0000313" key="7">
    <source>
        <dbReference type="WBParaSite" id="Minc3s00571g14449"/>
    </source>
</evidence>
<dbReference type="GO" id="GO:0008540">
    <property type="term" value="C:proteasome regulatory particle, base subcomplex"/>
    <property type="evidence" value="ECO:0007669"/>
    <property type="project" value="TreeGrafter"/>
</dbReference>
<dbReference type="GO" id="GO:0031593">
    <property type="term" value="F:polyubiquitin modification-dependent protein binding"/>
    <property type="evidence" value="ECO:0007669"/>
    <property type="project" value="TreeGrafter"/>
</dbReference>
<dbReference type="Gene3D" id="6.10.250.380">
    <property type="match status" value="1"/>
</dbReference>
<name>A0A914LJJ0_MELIC</name>
<dbReference type="AlphaFoldDB" id="A0A914LJJ0"/>
<dbReference type="Gene3D" id="6.10.300.40">
    <property type="match status" value="1"/>
</dbReference>
<dbReference type="GO" id="GO:0005634">
    <property type="term" value="C:nucleus"/>
    <property type="evidence" value="ECO:0007669"/>
    <property type="project" value="TreeGrafter"/>
</dbReference>
<dbReference type="FunFam" id="3.40.50.410:FF:000005">
    <property type="entry name" value="26S proteasome non-ATPase regulatory subunit 4"/>
    <property type="match status" value="2"/>
</dbReference>
<dbReference type="Gene3D" id="3.40.50.410">
    <property type="entry name" value="von Willebrand factor, type A domain"/>
    <property type="match status" value="2"/>
</dbReference>
<keyword evidence="3" id="KW-0647">Proteasome</keyword>
<dbReference type="GO" id="GO:0005829">
    <property type="term" value="C:cytosol"/>
    <property type="evidence" value="ECO:0007669"/>
    <property type="project" value="TreeGrafter"/>
</dbReference>
<feature type="region of interest" description="Disordered" evidence="4">
    <location>
        <begin position="503"/>
        <end position="604"/>
    </location>
</feature>
<feature type="domain" description="VWFA" evidence="5">
    <location>
        <begin position="1"/>
        <end position="187"/>
    </location>
</feature>
<evidence type="ECO:0000256" key="1">
    <source>
        <dbReference type="ARBA" id="ARBA00005574"/>
    </source>
</evidence>
<accession>A0A914LJJ0</accession>